<evidence type="ECO:0000256" key="10">
    <source>
        <dbReference type="ARBA" id="ARBA00023136"/>
    </source>
</evidence>
<reference evidence="14 15" key="1">
    <citation type="submission" date="2019-07" db="EMBL/GenBank/DDBJ databases">
        <title>Whole genome shotgun sequence of Oceanithermus desulfurans NBRC 100063.</title>
        <authorList>
            <person name="Hosoyama A."/>
            <person name="Uohara A."/>
            <person name="Ohji S."/>
            <person name="Ichikawa N."/>
        </authorList>
    </citation>
    <scope>NUCLEOTIDE SEQUENCE [LARGE SCALE GENOMIC DNA]</scope>
    <source>
        <strain evidence="14 15">NBRC 100063</strain>
    </source>
</reference>
<dbReference type="InterPro" id="IPR036097">
    <property type="entry name" value="HisK_dim/P_sf"/>
</dbReference>
<feature type="transmembrane region" description="Helical" evidence="11">
    <location>
        <begin position="109"/>
        <end position="129"/>
    </location>
</feature>
<evidence type="ECO:0000256" key="11">
    <source>
        <dbReference type="SAM" id="Phobius"/>
    </source>
</evidence>
<dbReference type="SMART" id="SM00304">
    <property type="entry name" value="HAMP"/>
    <property type="match status" value="1"/>
</dbReference>
<keyword evidence="5" id="KW-0808">Transferase</keyword>
<dbReference type="SUPFAM" id="SSF47384">
    <property type="entry name" value="Homodimeric domain of signal transducing histidine kinase"/>
    <property type="match status" value="1"/>
</dbReference>
<dbReference type="PANTHER" id="PTHR45436">
    <property type="entry name" value="SENSOR HISTIDINE KINASE YKOH"/>
    <property type="match status" value="1"/>
</dbReference>
<comment type="subcellular location">
    <subcellularLocation>
        <location evidence="2">Membrane</location>
    </subcellularLocation>
</comment>
<name>A0A511RJR2_9DEIN</name>
<keyword evidence="9" id="KW-0902">Two-component regulatory system</keyword>
<dbReference type="EMBL" id="BJXN01000008">
    <property type="protein sequence ID" value="GEM89891.1"/>
    <property type="molecule type" value="Genomic_DNA"/>
</dbReference>
<dbReference type="Gene3D" id="1.10.287.130">
    <property type="match status" value="1"/>
</dbReference>
<dbReference type="InterPro" id="IPR036890">
    <property type="entry name" value="HATPase_C_sf"/>
</dbReference>
<dbReference type="SMART" id="SM00387">
    <property type="entry name" value="HATPase_c"/>
    <property type="match status" value="1"/>
</dbReference>
<dbReference type="GO" id="GO:0005886">
    <property type="term" value="C:plasma membrane"/>
    <property type="evidence" value="ECO:0007669"/>
    <property type="project" value="TreeGrafter"/>
</dbReference>
<dbReference type="PROSITE" id="PS50109">
    <property type="entry name" value="HIS_KIN"/>
    <property type="match status" value="1"/>
</dbReference>
<feature type="transmembrane region" description="Helical" evidence="11">
    <location>
        <begin position="135"/>
        <end position="155"/>
    </location>
</feature>
<proteinExistence type="predicted"/>
<dbReference type="InterPro" id="IPR003594">
    <property type="entry name" value="HATPase_dom"/>
</dbReference>
<evidence type="ECO:0000256" key="9">
    <source>
        <dbReference type="ARBA" id="ARBA00023012"/>
    </source>
</evidence>
<gene>
    <name evidence="14" type="ORF">ODE01S_13250</name>
</gene>
<dbReference type="SUPFAM" id="SSF55874">
    <property type="entry name" value="ATPase domain of HSP90 chaperone/DNA topoisomerase II/histidine kinase"/>
    <property type="match status" value="1"/>
</dbReference>
<organism evidence="14 15">
    <name type="scientific">Oceanithermus desulfurans NBRC 100063</name>
    <dbReference type="NCBI Taxonomy" id="1227550"/>
    <lineage>
        <taxon>Bacteria</taxon>
        <taxon>Thermotogati</taxon>
        <taxon>Deinococcota</taxon>
        <taxon>Deinococci</taxon>
        <taxon>Thermales</taxon>
        <taxon>Thermaceae</taxon>
        <taxon>Oceanithermus</taxon>
    </lineage>
</organism>
<dbReference type="RefSeq" id="WP_147147141.1">
    <property type="nucleotide sequence ID" value="NZ_BJXN01000008.1"/>
</dbReference>
<keyword evidence="10 11" id="KW-0472">Membrane</keyword>
<dbReference type="Pfam" id="PF02518">
    <property type="entry name" value="HATPase_c"/>
    <property type="match status" value="1"/>
</dbReference>
<evidence type="ECO:0000256" key="4">
    <source>
        <dbReference type="ARBA" id="ARBA00022553"/>
    </source>
</evidence>
<dbReference type="AlphaFoldDB" id="A0A511RJR2"/>
<dbReference type="Proteomes" id="UP000321827">
    <property type="component" value="Unassembled WGS sequence"/>
</dbReference>
<keyword evidence="6 11" id="KW-0812">Transmembrane</keyword>
<dbReference type="GO" id="GO:0000155">
    <property type="term" value="F:phosphorelay sensor kinase activity"/>
    <property type="evidence" value="ECO:0007669"/>
    <property type="project" value="InterPro"/>
</dbReference>
<dbReference type="InterPro" id="IPR005467">
    <property type="entry name" value="His_kinase_dom"/>
</dbReference>
<dbReference type="SMART" id="SM00388">
    <property type="entry name" value="HisKA"/>
    <property type="match status" value="1"/>
</dbReference>
<dbReference type="PRINTS" id="PR00344">
    <property type="entry name" value="BCTRLSENSOR"/>
</dbReference>
<dbReference type="Pfam" id="PF00512">
    <property type="entry name" value="HisKA"/>
    <property type="match status" value="1"/>
</dbReference>
<protein>
    <recommendedName>
        <fullName evidence="3">histidine kinase</fullName>
        <ecNumber evidence="3">2.7.13.3</ecNumber>
    </recommendedName>
</protein>
<evidence type="ECO:0000259" key="12">
    <source>
        <dbReference type="PROSITE" id="PS50109"/>
    </source>
</evidence>
<evidence type="ECO:0000256" key="1">
    <source>
        <dbReference type="ARBA" id="ARBA00000085"/>
    </source>
</evidence>
<feature type="domain" description="Histidine kinase" evidence="12">
    <location>
        <begin position="220"/>
        <end position="416"/>
    </location>
</feature>
<dbReference type="CDD" id="cd00075">
    <property type="entry name" value="HATPase"/>
    <property type="match status" value="1"/>
</dbReference>
<evidence type="ECO:0000313" key="14">
    <source>
        <dbReference type="EMBL" id="GEM89891.1"/>
    </source>
</evidence>
<dbReference type="InterPro" id="IPR050428">
    <property type="entry name" value="TCS_sensor_his_kinase"/>
</dbReference>
<evidence type="ECO:0000256" key="8">
    <source>
        <dbReference type="ARBA" id="ARBA00022989"/>
    </source>
</evidence>
<dbReference type="PANTHER" id="PTHR45436:SF5">
    <property type="entry name" value="SENSOR HISTIDINE KINASE TRCS"/>
    <property type="match status" value="1"/>
</dbReference>
<dbReference type="InterPro" id="IPR004358">
    <property type="entry name" value="Sig_transdc_His_kin-like_C"/>
</dbReference>
<comment type="catalytic activity">
    <reaction evidence="1">
        <text>ATP + protein L-histidine = ADP + protein N-phospho-L-histidine.</text>
        <dbReference type="EC" id="2.7.13.3"/>
    </reaction>
</comment>
<comment type="caution">
    <text evidence="14">The sequence shown here is derived from an EMBL/GenBank/DDBJ whole genome shotgun (WGS) entry which is preliminary data.</text>
</comment>
<keyword evidence="8 11" id="KW-1133">Transmembrane helix</keyword>
<dbReference type="EC" id="2.7.13.3" evidence="3"/>
<keyword evidence="7 14" id="KW-0418">Kinase</keyword>
<evidence type="ECO:0000259" key="13">
    <source>
        <dbReference type="PROSITE" id="PS50885"/>
    </source>
</evidence>
<sequence>MRYTTRLTLVFGLIWALMLALSLLGIYGALRAGLEGRIVRQLLDDAGALAELYNSGTTGQVRPTGGTAVALYDGSGLPFLLDEPQHRIPAEVLTQADEGPQLYRGPGFVAAYVATSIGVLAVSQDLGFIDRLLEQVAQVAVLIFLLTLPLGWLLVRVGVGWANRPLVRAAEEVARRKGADLSPIPYDGPTDELGRIVARFNDLLAELRDARERERVFLAEVSHELRTPLTVLAGYLERLRKHPGDDEALAGAERTARHLTRLVGDLLALARGEAERTVNPHIVDLAELARGVVAGFPGVGLEVRAAPEVLGDPDRLIQLLRNLVANAARAAGRAEGVRVVVGADGDTAWVEVHDDGPGIDPEVLPHLFERFARGPEGGTGLGLAIAKQIAEAHEGRITVRSQPGRTVFRVELPGLEGEG</sequence>
<dbReference type="CDD" id="cd00082">
    <property type="entry name" value="HisKA"/>
    <property type="match status" value="1"/>
</dbReference>
<dbReference type="Gene3D" id="3.30.565.10">
    <property type="entry name" value="Histidine kinase-like ATPase, C-terminal domain"/>
    <property type="match status" value="1"/>
</dbReference>
<dbReference type="InterPro" id="IPR003660">
    <property type="entry name" value="HAMP_dom"/>
</dbReference>
<evidence type="ECO:0000256" key="2">
    <source>
        <dbReference type="ARBA" id="ARBA00004370"/>
    </source>
</evidence>
<evidence type="ECO:0000313" key="15">
    <source>
        <dbReference type="Proteomes" id="UP000321827"/>
    </source>
</evidence>
<dbReference type="OrthoDB" id="9789238at2"/>
<dbReference type="InterPro" id="IPR003661">
    <property type="entry name" value="HisK_dim/P_dom"/>
</dbReference>
<feature type="transmembrane region" description="Helical" evidence="11">
    <location>
        <begin position="6"/>
        <end position="30"/>
    </location>
</feature>
<dbReference type="PROSITE" id="PS50885">
    <property type="entry name" value="HAMP"/>
    <property type="match status" value="1"/>
</dbReference>
<evidence type="ECO:0000256" key="5">
    <source>
        <dbReference type="ARBA" id="ARBA00022679"/>
    </source>
</evidence>
<accession>A0A511RJR2</accession>
<feature type="domain" description="HAMP" evidence="13">
    <location>
        <begin position="160"/>
        <end position="212"/>
    </location>
</feature>
<keyword evidence="4" id="KW-0597">Phosphoprotein</keyword>
<evidence type="ECO:0000256" key="3">
    <source>
        <dbReference type="ARBA" id="ARBA00012438"/>
    </source>
</evidence>
<evidence type="ECO:0000256" key="6">
    <source>
        <dbReference type="ARBA" id="ARBA00022692"/>
    </source>
</evidence>
<evidence type="ECO:0000256" key="7">
    <source>
        <dbReference type="ARBA" id="ARBA00022777"/>
    </source>
</evidence>